<evidence type="ECO:0000313" key="1">
    <source>
        <dbReference type="EMBL" id="ELQ75230.1"/>
    </source>
</evidence>
<evidence type="ECO:0000313" key="2">
    <source>
        <dbReference type="Proteomes" id="UP000011185"/>
    </source>
</evidence>
<dbReference type="OrthoDB" id="10310231at2759"/>
<proteinExistence type="predicted"/>
<sequence>MLFYLLACYCLDLTQQKWLIVSKTNSSAYLQLKDGKFSILKDVFPLNYDDDRVVTFIAKNPADYKRKLERQKIQPTEEPLTENVFFTISFNQGKLCKLNKFKNVAPCDGPSNKESLWRIDENSNGFKIITGDMCLRLTTTDSKLYAKTLSVGLDECDDDPTFYWNIEIMPRNFSLPEDIDEKYQIFVPKHKGKNGEEINGHNIFHYGKYKKHAKYD</sequence>
<dbReference type="Proteomes" id="UP000011185">
    <property type="component" value="Unassembled WGS sequence"/>
</dbReference>
<dbReference type="InParanoid" id="L7JVB1"/>
<keyword evidence="2" id="KW-1185">Reference proteome</keyword>
<reference evidence="1 2" key="1">
    <citation type="journal article" date="2012" name="PLoS Pathog.">
        <title>The genome of the obligate intracellular parasite Trachipleistophora hominis: new insights into microsporidian genome dynamics and reductive evolution.</title>
        <authorList>
            <person name="Heinz E."/>
            <person name="Williams T.A."/>
            <person name="Nakjang S."/>
            <person name="Noel C.J."/>
            <person name="Swan D.C."/>
            <person name="Goldberg A.V."/>
            <person name="Harris S.R."/>
            <person name="Weinmaier T."/>
            <person name="Markert S."/>
            <person name="Becher D."/>
            <person name="Bernhardt J."/>
            <person name="Dagan T."/>
            <person name="Hacker C."/>
            <person name="Lucocq J.M."/>
            <person name="Schweder T."/>
            <person name="Rattei T."/>
            <person name="Hall N."/>
            <person name="Hirt R.P."/>
            <person name="Embley T.M."/>
        </authorList>
    </citation>
    <scope>NUCLEOTIDE SEQUENCE [LARGE SCALE GENOMIC DNA]</scope>
</reference>
<protein>
    <submittedName>
        <fullName evidence="1">Uncharacterized protein</fullName>
    </submittedName>
</protein>
<dbReference type="OMA" id="NGHNIFH"/>
<gene>
    <name evidence="1" type="ORF">THOM_1853</name>
</gene>
<dbReference type="AlphaFoldDB" id="L7JVB1"/>
<name>L7JVB1_TRAHO</name>
<organism evidence="1 2">
    <name type="scientific">Trachipleistophora hominis</name>
    <name type="common">Microsporidian parasite</name>
    <dbReference type="NCBI Taxonomy" id="72359"/>
    <lineage>
        <taxon>Eukaryota</taxon>
        <taxon>Fungi</taxon>
        <taxon>Fungi incertae sedis</taxon>
        <taxon>Microsporidia</taxon>
        <taxon>Pleistophoridae</taxon>
        <taxon>Trachipleistophora</taxon>
    </lineage>
</organism>
<dbReference type="HOGENOM" id="CLU_1278422_0_0_1"/>
<accession>L7JVB1</accession>
<dbReference type="VEuPathDB" id="MicrosporidiaDB:THOM_1853"/>
<dbReference type="EMBL" id="JH993981">
    <property type="protein sequence ID" value="ELQ75230.1"/>
    <property type="molecule type" value="Genomic_DNA"/>
</dbReference>
<dbReference type="PROSITE" id="PS50231">
    <property type="entry name" value="RICIN_B_LECTIN"/>
    <property type="match status" value="1"/>
</dbReference>